<sequence>MTGHATTVVREKPPRNRGIGGCRMRDILRLMATLLILLRVAVWSFLIGTALYFSVIFYLRSLHRQRLEERWQTLSAPKPARREFVRRGMRLYDSSARARRLLAIYALPLAVIAFLIYLVNVN</sequence>
<keyword evidence="1" id="KW-0472">Membrane</keyword>
<keyword evidence="1" id="KW-1133">Transmembrane helix</keyword>
<dbReference type="Proteomes" id="UP000196640">
    <property type="component" value="Unassembled WGS sequence"/>
</dbReference>
<evidence type="ECO:0000313" key="3">
    <source>
        <dbReference type="Proteomes" id="UP000196640"/>
    </source>
</evidence>
<proteinExistence type="predicted"/>
<feature type="transmembrane region" description="Helical" evidence="1">
    <location>
        <begin position="34"/>
        <end position="59"/>
    </location>
</feature>
<dbReference type="AlphaFoldDB" id="A0A212AJH1"/>
<evidence type="ECO:0000256" key="1">
    <source>
        <dbReference type="SAM" id="Phobius"/>
    </source>
</evidence>
<name>A0A212AJH1_9RHOB</name>
<accession>A0A212AJH1</accession>
<gene>
    <name evidence="2" type="ORF">CDV52_16745</name>
</gene>
<feature type="transmembrane region" description="Helical" evidence="1">
    <location>
        <begin position="101"/>
        <end position="119"/>
    </location>
</feature>
<comment type="caution">
    <text evidence="2">The sequence shown here is derived from an EMBL/GenBank/DDBJ whole genome shotgun (WGS) entry which is preliminary data.</text>
</comment>
<organism evidence="2 3">
    <name type="scientific">Haematobacter missouriensis</name>
    <dbReference type="NCBI Taxonomy" id="366616"/>
    <lineage>
        <taxon>Bacteria</taxon>
        <taxon>Pseudomonadati</taxon>
        <taxon>Pseudomonadota</taxon>
        <taxon>Alphaproteobacteria</taxon>
        <taxon>Rhodobacterales</taxon>
        <taxon>Paracoccaceae</taxon>
        <taxon>Haematobacter</taxon>
    </lineage>
</organism>
<evidence type="ECO:0000313" key="2">
    <source>
        <dbReference type="EMBL" id="OWJ81628.1"/>
    </source>
</evidence>
<reference evidence="2 3" key="1">
    <citation type="submission" date="2016-11" db="EMBL/GenBank/DDBJ databases">
        <title>Comparison of Traditional DNA-DNA Hybridization with In Silico Genomic Analysis.</title>
        <authorList>
            <person name="Nicholson A.C."/>
            <person name="Sammons S."/>
            <person name="Humrighouse B.W."/>
            <person name="Graziano J."/>
            <person name="Lasker B."/>
            <person name="Whitney A.M."/>
            <person name="Mcquiston J.R."/>
        </authorList>
    </citation>
    <scope>NUCLEOTIDE SEQUENCE [LARGE SCALE GENOMIC DNA]</scope>
    <source>
        <strain evidence="2 3">H2381</strain>
    </source>
</reference>
<dbReference type="STRING" id="366616.CG51_19815"/>
<protein>
    <submittedName>
        <fullName evidence="2">Uncharacterized protein</fullName>
    </submittedName>
</protein>
<dbReference type="EMBL" id="NIPX01000033">
    <property type="protein sequence ID" value="OWJ81628.1"/>
    <property type="molecule type" value="Genomic_DNA"/>
</dbReference>
<keyword evidence="1" id="KW-0812">Transmembrane</keyword>